<organism evidence="1 2">
    <name type="scientific">Dallia pectoralis</name>
    <name type="common">Alaska blackfish</name>
    <dbReference type="NCBI Taxonomy" id="75939"/>
    <lineage>
        <taxon>Eukaryota</taxon>
        <taxon>Metazoa</taxon>
        <taxon>Chordata</taxon>
        <taxon>Craniata</taxon>
        <taxon>Vertebrata</taxon>
        <taxon>Euteleostomi</taxon>
        <taxon>Actinopterygii</taxon>
        <taxon>Neopterygii</taxon>
        <taxon>Teleostei</taxon>
        <taxon>Protacanthopterygii</taxon>
        <taxon>Esociformes</taxon>
        <taxon>Umbridae</taxon>
        <taxon>Dallia</taxon>
    </lineage>
</organism>
<evidence type="ECO:0000313" key="1">
    <source>
        <dbReference type="EMBL" id="KAJ8007783.1"/>
    </source>
</evidence>
<evidence type="ECO:0000313" key="2">
    <source>
        <dbReference type="Proteomes" id="UP001157502"/>
    </source>
</evidence>
<accession>A0ACC2GVL1</accession>
<keyword evidence="2" id="KW-1185">Reference proteome</keyword>
<dbReference type="EMBL" id="CM055735">
    <property type="protein sequence ID" value="KAJ8007783.1"/>
    <property type="molecule type" value="Genomic_DNA"/>
</dbReference>
<protein>
    <submittedName>
        <fullName evidence="1">Uncharacterized protein</fullName>
    </submittedName>
</protein>
<dbReference type="Proteomes" id="UP001157502">
    <property type="component" value="Chromosome 8"/>
</dbReference>
<reference evidence="1" key="1">
    <citation type="submission" date="2021-05" db="EMBL/GenBank/DDBJ databases">
        <authorList>
            <person name="Pan Q."/>
            <person name="Jouanno E."/>
            <person name="Zahm M."/>
            <person name="Klopp C."/>
            <person name="Cabau C."/>
            <person name="Louis A."/>
            <person name="Berthelot C."/>
            <person name="Parey E."/>
            <person name="Roest Crollius H."/>
            <person name="Montfort J."/>
            <person name="Robinson-Rechavi M."/>
            <person name="Bouchez O."/>
            <person name="Lampietro C."/>
            <person name="Lopez Roques C."/>
            <person name="Donnadieu C."/>
            <person name="Postlethwait J."/>
            <person name="Bobe J."/>
            <person name="Dillon D."/>
            <person name="Chandos A."/>
            <person name="von Hippel F."/>
            <person name="Guiguen Y."/>
        </authorList>
    </citation>
    <scope>NUCLEOTIDE SEQUENCE</scope>
    <source>
        <strain evidence="1">YG-Jan2019</strain>
    </source>
</reference>
<sequence>MEVRKDGTKKNTSHSDTQTKKLKTTRNVEIGWIHSDSHIAKQVRAKQGGGTRKIQLEVNAGLKEILQEGKKLFFPDGISPKGPESDFEFEVWDFKQNHLTVDTCLSIGTMYQTARLTMLRFYIATKPKHLEDDASKTSDGNEINAAELQVGEIMLGSDGVQSSLNLSVDSEITFGPIYSTEEDTEDTLIYEGFPMPASPPHPEDVIMITIHHANTFNDMITAFSDEEIFNRALNVRRILPDNREEAGIGSGLLRDVLTCFWQEFYDRCTLGTTVKVPFIRHDFPAETWKAIGRILVKGYQDCQYLPNKLALPFLEQVLFNNVYSDLKAHFLQFVSSQEREVLMQAMSNLSAVDSDDLVEVLDNYDCRRRITAETLPTIVDEISHKELVQKPMFVIDCWREITHHHHISLSPEAVTKLFSDLQPTTKKVCKLLKFGVDLTTKQKEVVNHLKRFIRELDESKLQKFLRFCTGSDLIVSDSIYVEFEEMTEFTRRPVGHTCGKILHIADSYENFPDFRSEFNAVLESNVWVMDVV</sequence>
<name>A0ACC2GVL1_DALPE</name>
<gene>
    <name evidence="1" type="ORF">DPEC_G00097780</name>
</gene>
<proteinExistence type="predicted"/>
<comment type="caution">
    <text evidence="1">The sequence shown here is derived from an EMBL/GenBank/DDBJ whole genome shotgun (WGS) entry which is preliminary data.</text>
</comment>